<evidence type="ECO:0000313" key="1">
    <source>
        <dbReference type="EMBL" id="MBA0735518.1"/>
    </source>
</evidence>
<name>A0A7J9BH53_GOSGO</name>
<dbReference type="Proteomes" id="UP000593579">
    <property type="component" value="Unassembled WGS sequence"/>
</dbReference>
<proteinExistence type="predicted"/>
<dbReference type="SMART" id="SM00614">
    <property type="entry name" value="ZnF_BED"/>
    <property type="match status" value="1"/>
</dbReference>
<organism evidence="1 2">
    <name type="scientific">Gossypium gossypioides</name>
    <name type="common">Mexican cotton</name>
    <name type="synonym">Selera gossypioides</name>
    <dbReference type="NCBI Taxonomy" id="34282"/>
    <lineage>
        <taxon>Eukaryota</taxon>
        <taxon>Viridiplantae</taxon>
        <taxon>Streptophyta</taxon>
        <taxon>Embryophyta</taxon>
        <taxon>Tracheophyta</taxon>
        <taxon>Spermatophyta</taxon>
        <taxon>Magnoliopsida</taxon>
        <taxon>eudicotyledons</taxon>
        <taxon>Gunneridae</taxon>
        <taxon>Pentapetalae</taxon>
        <taxon>rosids</taxon>
        <taxon>malvids</taxon>
        <taxon>Malvales</taxon>
        <taxon>Malvaceae</taxon>
        <taxon>Malvoideae</taxon>
        <taxon>Gossypium</taxon>
    </lineage>
</organism>
<dbReference type="GO" id="GO:0006357">
    <property type="term" value="P:regulation of transcription by RNA polymerase II"/>
    <property type="evidence" value="ECO:0007669"/>
    <property type="project" value="TreeGrafter"/>
</dbReference>
<dbReference type="PANTHER" id="PTHR34396">
    <property type="entry name" value="OS03G0264950 PROTEIN-RELATED"/>
    <property type="match status" value="1"/>
</dbReference>
<reference evidence="1 2" key="1">
    <citation type="journal article" date="2019" name="Genome Biol. Evol.">
        <title>Insights into the evolution of the New World diploid cottons (Gossypium, subgenus Houzingenia) based on genome sequencing.</title>
        <authorList>
            <person name="Grover C.E."/>
            <person name="Arick M.A. 2nd"/>
            <person name="Thrash A."/>
            <person name="Conover J.L."/>
            <person name="Sanders W.S."/>
            <person name="Peterson D.G."/>
            <person name="Frelichowski J.E."/>
            <person name="Scheffler J.A."/>
            <person name="Scheffler B.E."/>
            <person name="Wendel J.F."/>
        </authorList>
    </citation>
    <scope>NUCLEOTIDE SEQUENCE [LARGE SCALE GENOMIC DNA]</scope>
    <source>
        <strain evidence="1">5</strain>
        <tissue evidence="1">Leaf</tissue>
    </source>
</reference>
<evidence type="ECO:0008006" key="3">
    <source>
        <dbReference type="Google" id="ProtNLM"/>
    </source>
</evidence>
<dbReference type="OrthoDB" id="990011at2759"/>
<sequence>MASLITPILVDDGFNEYEITLQCQKSSTSKVWGEMTKLECEKKHELKAQCNHYKSIFSAKSSNGTSHLRRHLNSYLKIFNKDITQYTIATQPSLGDGLSIKTYKFDVDECHVSDYWGQWDKDYQIFVFSDEEWSNTLCKPFLAILNLLFDEYVKNSKSMSSSLAESSNVSDNDPIDSSLH</sequence>
<dbReference type="GO" id="GO:1990837">
    <property type="term" value="F:sequence-specific double-stranded DNA binding"/>
    <property type="evidence" value="ECO:0007669"/>
    <property type="project" value="TreeGrafter"/>
</dbReference>
<protein>
    <recommendedName>
        <fullName evidence="3">BED-type domain-containing protein</fullName>
    </recommendedName>
</protein>
<dbReference type="GO" id="GO:0005634">
    <property type="term" value="C:nucleus"/>
    <property type="evidence" value="ECO:0007669"/>
    <property type="project" value="TreeGrafter"/>
</dbReference>
<evidence type="ECO:0000313" key="2">
    <source>
        <dbReference type="Proteomes" id="UP000593579"/>
    </source>
</evidence>
<dbReference type="PANTHER" id="PTHR34396:SF25">
    <property type="entry name" value="BOUNDARY ELEMENT ASSOCIATED FACTOR"/>
    <property type="match status" value="1"/>
</dbReference>
<comment type="caution">
    <text evidence="1">The sequence shown here is derived from an EMBL/GenBank/DDBJ whole genome shotgun (WGS) entry which is preliminary data.</text>
</comment>
<accession>A0A7J9BH53</accession>
<dbReference type="AlphaFoldDB" id="A0A7J9BH53"/>
<gene>
    <name evidence="1" type="ORF">Gogos_019359</name>
</gene>
<keyword evidence="2" id="KW-1185">Reference proteome</keyword>
<dbReference type="InterPro" id="IPR053031">
    <property type="entry name" value="Cuticle_assoc_protein"/>
</dbReference>
<dbReference type="EMBL" id="JABEZY010000003">
    <property type="protein sequence ID" value="MBA0735518.1"/>
    <property type="molecule type" value="Genomic_DNA"/>
</dbReference>